<feature type="transmembrane region" description="Helical" evidence="6">
    <location>
        <begin position="484"/>
        <end position="507"/>
    </location>
</feature>
<dbReference type="Proteomes" id="UP001652660">
    <property type="component" value="Chromosome 6c"/>
</dbReference>
<feature type="transmembrane region" description="Helical" evidence="6">
    <location>
        <begin position="154"/>
        <end position="174"/>
    </location>
</feature>
<dbReference type="InterPro" id="IPR006726">
    <property type="entry name" value="PHBA_efflux_AaeB/fusaric-R"/>
</dbReference>
<evidence type="ECO:0000256" key="4">
    <source>
        <dbReference type="ARBA" id="ARBA00022989"/>
    </source>
</evidence>
<gene>
    <name evidence="8" type="primary">LOC113695678</name>
</gene>
<comment type="subcellular location">
    <subcellularLocation>
        <location evidence="1">Cell membrane</location>
        <topology evidence="1">Multi-pass membrane protein</topology>
    </subcellularLocation>
</comment>
<evidence type="ECO:0000256" key="3">
    <source>
        <dbReference type="ARBA" id="ARBA00022692"/>
    </source>
</evidence>
<evidence type="ECO:0000313" key="7">
    <source>
        <dbReference type="Proteomes" id="UP001652660"/>
    </source>
</evidence>
<keyword evidence="4 6" id="KW-1133">Transmembrane helix</keyword>
<feature type="transmembrane region" description="Helical" evidence="6">
    <location>
        <begin position="20"/>
        <end position="39"/>
    </location>
</feature>
<dbReference type="OrthoDB" id="68611at2759"/>
<dbReference type="AlphaFoldDB" id="A0A6P6SY37"/>
<dbReference type="PANTHER" id="PTHR30509">
    <property type="entry name" value="P-HYDROXYBENZOIC ACID EFFLUX PUMP SUBUNIT-RELATED"/>
    <property type="match status" value="1"/>
</dbReference>
<dbReference type="GO" id="GO:0022857">
    <property type="term" value="F:transmembrane transporter activity"/>
    <property type="evidence" value="ECO:0007669"/>
    <property type="project" value="InterPro"/>
</dbReference>
<dbReference type="GO" id="GO:0005886">
    <property type="term" value="C:plasma membrane"/>
    <property type="evidence" value="ECO:0007669"/>
    <property type="project" value="UniProtKB-SubCell"/>
</dbReference>
<evidence type="ECO:0000256" key="6">
    <source>
        <dbReference type="SAM" id="Phobius"/>
    </source>
</evidence>
<reference evidence="8" key="2">
    <citation type="submission" date="2025-08" db="UniProtKB">
        <authorList>
            <consortium name="RefSeq"/>
        </authorList>
    </citation>
    <scope>IDENTIFICATION</scope>
    <source>
        <tissue evidence="8">Leaves</tissue>
    </source>
</reference>
<feature type="transmembrane region" description="Helical" evidence="6">
    <location>
        <begin position="519"/>
        <end position="536"/>
    </location>
</feature>
<dbReference type="GeneID" id="113695678"/>
<feature type="transmembrane region" description="Helical" evidence="6">
    <location>
        <begin position="126"/>
        <end position="142"/>
    </location>
</feature>
<accession>A0A6P6SY37</accession>
<feature type="transmembrane region" description="Helical" evidence="6">
    <location>
        <begin position="425"/>
        <end position="445"/>
    </location>
</feature>
<sequence>MAARVAGRIRALWWVKLQSAFRTALACTIVGCTTLYAPAHFTRQITFPAISYVTAVLIVSDANLGDAIRGCWHAFYATLQMLPLSILGLRIIGPARFSPSIAAAAAALASFLVALPNSTPLMSKRIAFGQIVIVCVNAVIHGKQSSSVVVHPVHVASSTALGAASAFLALLLPYPRLAYYEVRKLSRLYAENAAERINLYMNAFLAENHLNAVELISLAHPLAATGKKLLRTITLMQLLRVKPTITPLLFHSKQEGILWEMPWIRFSKLHFANPGDRLQGMETSMEGMEIALKFCPLSSAGLATQELTDTIRHLSVQLGQKLKQARCFQPFNSTTVPKPKGGCLDNLILPSCDTIPLNNKHLSALFFLSCLEQFLNDSTMVQKPEPNLESLAAEGEELKNSQKHAQISFKETCRKWIGNLRNERLLFASKCSLSLGLAVLIGLIFNKENGYWSGLTIAISFTTRRQAIFTTANARAQGTAVGSVYGVLGCFVFSRLAEIRFVALIPWIIFTSFLRHSRMYGQAGGISAVIGALLVLGRNNYGPPDDFAIARLTEAFIGLCCFILVELLLQPTGASTLVKRHLHLTLGILQECITQVITYSKGKDQASMDLQALKGKQKHLKSYVHEFENLIGQAELEPNFWFLPFRNTSYWKLHNYLSNTADLLHCMAYSLEYLLQVPKNHFALWKDLQEYIHHDLELCKDNLTSSLRCLEKAKMVKSLEVTQEVQQGGMYNDLEKAFFARENSFSTLTTTDQQIRNIVNYLLQRSKKGEHEIKENEGEDGVGEKMALALCSLGFCISGFVREIKDTKSVIKDVVAWETKLNVDSRQTSCKFCPF</sequence>
<evidence type="ECO:0000256" key="2">
    <source>
        <dbReference type="ARBA" id="ARBA00022475"/>
    </source>
</evidence>
<keyword evidence="5 6" id="KW-0472">Membrane</keyword>
<evidence type="ECO:0000256" key="1">
    <source>
        <dbReference type="ARBA" id="ARBA00004651"/>
    </source>
</evidence>
<evidence type="ECO:0000313" key="8">
    <source>
        <dbReference type="RefSeq" id="XP_027070616.2"/>
    </source>
</evidence>
<keyword evidence="7" id="KW-1185">Reference proteome</keyword>
<feature type="transmembrane region" description="Helical" evidence="6">
    <location>
        <begin position="548"/>
        <end position="569"/>
    </location>
</feature>
<keyword evidence="3 6" id="KW-0812">Transmembrane</keyword>
<dbReference type="Pfam" id="PF04632">
    <property type="entry name" value="FUSC"/>
    <property type="match status" value="1"/>
</dbReference>
<dbReference type="PANTHER" id="PTHR30509:SF34">
    <property type="entry name" value="F3L24.34 PROTEIN"/>
    <property type="match status" value="1"/>
</dbReference>
<protein>
    <submittedName>
        <fullName evidence="8">Uncharacterized protein</fullName>
    </submittedName>
</protein>
<evidence type="ECO:0000256" key="5">
    <source>
        <dbReference type="ARBA" id="ARBA00023136"/>
    </source>
</evidence>
<proteinExistence type="predicted"/>
<dbReference type="RefSeq" id="XP_027070616.2">
    <property type="nucleotide sequence ID" value="XM_027214815.2"/>
</dbReference>
<keyword evidence="2" id="KW-1003">Cell membrane</keyword>
<reference evidence="7" key="1">
    <citation type="journal article" date="2025" name="Foods">
        <title>Unveiling the Microbial Signatures of Arabica Coffee Cherries: Insights into Ripeness Specific Diversity, Functional Traits, and Implications for Quality and Safety.</title>
        <authorList>
            <consortium name="RefSeq"/>
            <person name="Tenea G.N."/>
            <person name="Cifuentes V."/>
            <person name="Reyes P."/>
            <person name="Cevallos-Vallejos M."/>
        </authorList>
    </citation>
    <scope>NUCLEOTIDE SEQUENCE [LARGE SCALE GENOMIC DNA]</scope>
</reference>
<name>A0A6P6SY37_COFAR</name>
<feature type="transmembrane region" description="Helical" evidence="6">
    <location>
        <begin position="97"/>
        <end position="114"/>
    </location>
</feature>
<organism evidence="7 8">
    <name type="scientific">Coffea arabica</name>
    <name type="common">Arabian coffee</name>
    <dbReference type="NCBI Taxonomy" id="13443"/>
    <lineage>
        <taxon>Eukaryota</taxon>
        <taxon>Viridiplantae</taxon>
        <taxon>Streptophyta</taxon>
        <taxon>Embryophyta</taxon>
        <taxon>Tracheophyta</taxon>
        <taxon>Spermatophyta</taxon>
        <taxon>Magnoliopsida</taxon>
        <taxon>eudicotyledons</taxon>
        <taxon>Gunneridae</taxon>
        <taxon>Pentapetalae</taxon>
        <taxon>asterids</taxon>
        <taxon>lamiids</taxon>
        <taxon>Gentianales</taxon>
        <taxon>Rubiaceae</taxon>
        <taxon>Ixoroideae</taxon>
        <taxon>Gardenieae complex</taxon>
        <taxon>Bertiereae - Coffeeae clade</taxon>
        <taxon>Coffeeae</taxon>
        <taxon>Coffea</taxon>
    </lineage>
</organism>